<reference evidence="2 3" key="1">
    <citation type="submission" date="2011-07" db="EMBL/GenBank/DDBJ databases">
        <authorList>
            <person name="Harkins D.M."/>
            <person name="Madupu R."/>
            <person name="Durkin A.S."/>
            <person name="Torralba M."/>
            <person name="Methe B."/>
            <person name="Sutton G.G."/>
            <person name="Nelson K.E."/>
        </authorList>
    </citation>
    <scope>NUCLEOTIDE SEQUENCE [LARGE SCALE GENOMIC DNA]</scope>
    <source>
        <strain evidence="2 3">HK 85</strain>
    </source>
</reference>
<dbReference type="EMBL" id="AFUV01000025">
    <property type="protein sequence ID" value="EGV04892.1"/>
    <property type="molecule type" value="Genomic_DNA"/>
</dbReference>
<dbReference type="AlphaFoldDB" id="F9QCB4"/>
<name>F9QCB4_9PAST</name>
<evidence type="ECO:0000313" key="2">
    <source>
        <dbReference type="EMBL" id="EGV04892.1"/>
    </source>
</evidence>
<evidence type="ECO:0000256" key="1">
    <source>
        <dbReference type="SAM" id="Phobius"/>
    </source>
</evidence>
<dbReference type="Proteomes" id="UP000006235">
    <property type="component" value="Unassembled WGS sequence"/>
</dbReference>
<protein>
    <submittedName>
        <fullName evidence="2">Uncharacterized protein</fullName>
    </submittedName>
</protein>
<accession>F9QCB4</accession>
<comment type="caution">
    <text evidence="2">The sequence shown here is derived from an EMBL/GenBank/DDBJ whole genome shotgun (WGS) entry which is preliminary data.</text>
</comment>
<dbReference type="STRING" id="1035188.HMPREF9952_1122"/>
<proteinExistence type="predicted"/>
<sequence length="39" mass="4422">MILLHMIKNNLFSALLRIKNAPCLGAFYVFILLLIKSMG</sequence>
<feature type="transmembrane region" description="Helical" evidence="1">
    <location>
        <begin position="21"/>
        <end position="38"/>
    </location>
</feature>
<keyword evidence="1" id="KW-1133">Transmembrane helix</keyword>
<keyword evidence="1" id="KW-0472">Membrane</keyword>
<evidence type="ECO:0000313" key="3">
    <source>
        <dbReference type="Proteomes" id="UP000006235"/>
    </source>
</evidence>
<keyword evidence="1" id="KW-0812">Transmembrane</keyword>
<gene>
    <name evidence="2" type="ORF">HMPREF9952_1122</name>
</gene>
<organism evidence="2 3">
    <name type="scientific">Haemophilus pittmaniae HK 85</name>
    <dbReference type="NCBI Taxonomy" id="1035188"/>
    <lineage>
        <taxon>Bacteria</taxon>
        <taxon>Pseudomonadati</taxon>
        <taxon>Pseudomonadota</taxon>
        <taxon>Gammaproteobacteria</taxon>
        <taxon>Pasteurellales</taxon>
        <taxon>Pasteurellaceae</taxon>
        <taxon>Haemophilus</taxon>
    </lineage>
</organism>